<reference evidence="2" key="1">
    <citation type="submission" date="2022-05" db="EMBL/GenBank/DDBJ databases">
        <title>Expanded diversity of anoxic marine methylotrophy in a Black Sea sulfate reducing microorganism.</title>
        <authorList>
            <person name="Fischer P.Q."/>
            <person name="Stams A.J.M."/>
            <person name="Villanueva L."/>
            <person name="Sousa D.Z."/>
        </authorList>
    </citation>
    <scope>NUCLEOTIDE SEQUENCE</scope>
    <source>
        <strain evidence="2">P130</strain>
    </source>
</reference>
<dbReference type="EMBL" id="JAMJEV010000005">
    <property type="protein sequence ID" value="MDO0822698.1"/>
    <property type="molecule type" value="Genomic_DNA"/>
</dbReference>
<keyword evidence="3" id="KW-1185">Reference proteome</keyword>
<keyword evidence="1" id="KW-1133">Transmembrane helix</keyword>
<evidence type="ECO:0000313" key="3">
    <source>
        <dbReference type="Proteomes" id="UP001176021"/>
    </source>
</evidence>
<sequence length="296" mass="34309">MEKEISSFIRFKYTSAFFVFLVTLVLTSSVFVSYKAREAAGKEILNAHDVIRTLRMHGIVLKPESSLNPEDYKIEDTEPTIYMDSRGNQLLIYTLRSFVERQQKFNEFELLDKLSLALQDKTYYSKLYKVKNLQLIYIIAYPFKEKHQVVNDYMMKISKVIFKDLNDGKEIVFTGESASWEAKVTVKYYEHWWTDDSENKVHHESYHTKNPTITYKGQIPEHPVSLEYSFSTRGNKLSGTRDEITPEELIKGPHLGSGGGNGYIPLENDVYEVKVTLDGKTEEFDATIRNTSQFSK</sequence>
<evidence type="ECO:0000256" key="1">
    <source>
        <dbReference type="SAM" id="Phobius"/>
    </source>
</evidence>
<dbReference type="Proteomes" id="UP001176021">
    <property type="component" value="Unassembled WGS sequence"/>
</dbReference>
<keyword evidence="1" id="KW-0812">Transmembrane</keyword>
<name>A0ABT8QMY4_9FIRM</name>
<feature type="transmembrane region" description="Helical" evidence="1">
    <location>
        <begin position="12"/>
        <end position="34"/>
    </location>
</feature>
<keyword evidence="1" id="KW-0472">Membrane</keyword>
<evidence type="ECO:0000313" key="2">
    <source>
        <dbReference type="EMBL" id="MDO0822698.1"/>
    </source>
</evidence>
<protein>
    <submittedName>
        <fullName evidence="2">Uncharacterized protein</fullName>
    </submittedName>
</protein>
<comment type="caution">
    <text evidence="2">The sequence shown here is derived from an EMBL/GenBank/DDBJ whole genome shotgun (WGS) entry which is preliminary data.</text>
</comment>
<organism evidence="2 3">
    <name type="scientific">Desulfosporosinus nitroreducens</name>
    <dbReference type="NCBI Taxonomy" id="2018668"/>
    <lineage>
        <taxon>Bacteria</taxon>
        <taxon>Bacillati</taxon>
        <taxon>Bacillota</taxon>
        <taxon>Clostridia</taxon>
        <taxon>Eubacteriales</taxon>
        <taxon>Desulfitobacteriaceae</taxon>
        <taxon>Desulfosporosinus</taxon>
    </lineage>
</organism>
<dbReference type="RefSeq" id="WP_252471038.1">
    <property type="nucleotide sequence ID" value="NZ_JAMHFY010000019.1"/>
</dbReference>
<proteinExistence type="predicted"/>
<gene>
    <name evidence="2" type="ORF">M8H41_07520</name>
</gene>
<accession>A0ABT8QMY4</accession>